<accession>A0A484C6V2</accession>
<dbReference type="SMART" id="SM00034">
    <property type="entry name" value="CLECT"/>
    <property type="match status" value="3"/>
</dbReference>
<feature type="domain" description="C-type lectin" evidence="3">
    <location>
        <begin position="249"/>
        <end position="351"/>
    </location>
</feature>
<dbReference type="CDD" id="cd00037">
    <property type="entry name" value="CLECT"/>
    <property type="match status" value="3"/>
</dbReference>
<dbReference type="InterPro" id="IPR016186">
    <property type="entry name" value="C-type_lectin-like/link_sf"/>
</dbReference>
<dbReference type="Gene3D" id="3.10.100.10">
    <property type="entry name" value="Mannose-Binding Protein A, subunit A"/>
    <property type="match status" value="3"/>
</dbReference>
<feature type="domain" description="C-type lectin" evidence="3">
    <location>
        <begin position="17"/>
        <end position="127"/>
    </location>
</feature>
<keyword evidence="5" id="KW-1185">Reference proteome</keyword>
<feature type="chain" id="PRO_5019821719" description="C-type lectin domain-containing protein" evidence="2">
    <location>
        <begin position="19"/>
        <end position="358"/>
    </location>
</feature>
<comment type="caution">
    <text evidence="4">The sequence shown here is derived from an EMBL/GenBank/DDBJ whole genome shotgun (WGS) entry which is preliminary data.</text>
</comment>
<sequence length="358" mass="41467">MILVLFLLCSGLSHFTFGSNHLRVFRFGNETDWDAALSECNKTNESFVTLYDEEDANFVANFLVEMKLTFVWFGLHKGRNITWSDGVPVTFNASYVILKEGNQICIAIDNKMWTSLSCSERKPFMCNKDGNYTLFEDEKNWCQALQYCRHVSADLVSISNESQNDEVIKKGNNASFWIGLMHDEWEWVDKSCSLYRNWSGESDLLDDGEKCTVSSILGQGSIKNLGCDNEPHLFCSKGKTRIRVIADHKTWEQAFDYCKANHAGMLRIEDENDQNAVEQWLNHTDVPGPFWIGLRQSRVFGFWIWSDRTVTYSKWKNGTEPKLPMSNHCGVINKMEWSDEHCWRKLPFLCEENIIFMN</sequence>
<dbReference type="PANTHER" id="PTHR45784:SF3">
    <property type="entry name" value="C-TYPE LECTIN DOMAIN FAMILY 4 MEMBER K-LIKE-RELATED"/>
    <property type="match status" value="1"/>
</dbReference>
<dbReference type="SUPFAM" id="SSF56436">
    <property type="entry name" value="C-type lectin-like"/>
    <property type="match status" value="3"/>
</dbReference>
<keyword evidence="2" id="KW-0732">Signal</keyword>
<feature type="signal peptide" evidence="2">
    <location>
        <begin position="1"/>
        <end position="18"/>
    </location>
</feature>
<evidence type="ECO:0000313" key="5">
    <source>
        <dbReference type="Proteomes" id="UP000295070"/>
    </source>
</evidence>
<evidence type="ECO:0000259" key="3">
    <source>
        <dbReference type="PROSITE" id="PS50041"/>
    </source>
</evidence>
<dbReference type="InterPro" id="IPR016187">
    <property type="entry name" value="CTDL_fold"/>
</dbReference>
<evidence type="ECO:0000256" key="1">
    <source>
        <dbReference type="ARBA" id="ARBA00023157"/>
    </source>
</evidence>
<dbReference type="EMBL" id="SCKG01000023">
    <property type="protein sequence ID" value="TDG96693.1"/>
    <property type="molecule type" value="Genomic_DNA"/>
</dbReference>
<evidence type="ECO:0000256" key="2">
    <source>
        <dbReference type="SAM" id="SignalP"/>
    </source>
</evidence>
<name>A0A484C6V2_PERFV</name>
<gene>
    <name evidence="4" type="ORF">EPR50_G00231820</name>
</gene>
<dbReference type="Pfam" id="PF00059">
    <property type="entry name" value="Lectin_C"/>
    <property type="match status" value="3"/>
</dbReference>
<protein>
    <recommendedName>
        <fullName evidence="3">C-type lectin domain-containing protein</fullName>
    </recommendedName>
</protein>
<proteinExistence type="predicted"/>
<dbReference type="PROSITE" id="PS50041">
    <property type="entry name" value="C_TYPE_LECTIN_2"/>
    <property type="match status" value="3"/>
</dbReference>
<organism evidence="4 5">
    <name type="scientific">Perca flavescens</name>
    <name type="common">American yellow perch</name>
    <name type="synonym">Morone flavescens</name>
    <dbReference type="NCBI Taxonomy" id="8167"/>
    <lineage>
        <taxon>Eukaryota</taxon>
        <taxon>Metazoa</taxon>
        <taxon>Chordata</taxon>
        <taxon>Craniata</taxon>
        <taxon>Vertebrata</taxon>
        <taxon>Euteleostomi</taxon>
        <taxon>Actinopterygii</taxon>
        <taxon>Neopterygii</taxon>
        <taxon>Teleostei</taxon>
        <taxon>Neoteleostei</taxon>
        <taxon>Acanthomorphata</taxon>
        <taxon>Eupercaria</taxon>
        <taxon>Perciformes</taxon>
        <taxon>Percoidei</taxon>
        <taxon>Percidae</taxon>
        <taxon>Percinae</taxon>
        <taxon>Perca</taxon>
    </lineage>
</organism>
<dbReference type="InterPro" id="IPR018378">
    <property type="entry name" value="C-type_lectin_CS"/>
</dbReference>
<evidence type="ECO:0000313" key="4">
    <source>
        <dbReference type="EMBL" id="TDG96693.1"/>
    </source>
</evidence>
<dbReference type="InterPro" id="IPR001304">
    <property type="entry name" value="C-type_lectin-like"/>
</dbReference>
<dbReference type="AlphaFoldDB" id="A0A484C6V2"/>
<keyword evidence="1" id="KW-1015">Disulfide bond</keyword>
<dbReference type="PROSITE" id="PS00615">
    <property type="entry name" value="C_TYPE_LECTIN_1"/>
    <property type="match status" value="1"/>
</dbReference>
<dbReference type="PANTHER" id="PTHR45784">
    <property type="entry name" value="C-TYPE LECTIN DOMAIN FAMILY 20 MEMBER A-RELATED"/>
    <property type="match status" value="1"/>
</dbReference>
<reference evidence="4 5" key="1">
    <citation type="submission" date="2019-01" db="EMBL/GenBank/DDBJ databases">
        <title>A chromosome-scale genome assembly of the yellow perch, Perca flavescens.</title>
        <authorList>
            <person name="Feron R."/>
            <person name="Morvezen R."/>
            <person name="Bestin A."/>
            <person name="Haffray P."/>
            <person name="Klopp C."/>
            <person name="Zahm M."/>
            <person name="Cabau C."/>
            <person name="Roques C."/>
            <person name="Donnadieu C."/>
            <person name="Bouchez O."/>
            <person name="Christie M."/>
            <person name="Larson W."/>
            <person name="Guiguen Y."/>
        </authorList>
    </citation>
    <scope>NUCLEOTIDE SEQUENCE [LARGE SCALE GENOMIC DNA]</scope>
    <source>
        <strain evidence="4">YP-PL-M2</strain>
        <tissue evidence="4">Blood</tissue>
    </source>
</reference>
<dbReference type="Proteomes" id="UP000295070">
    <property type="component" value="Chromosome 23"/>
</dbReference>
<dbReference type="STRING" id="8167.A0A484C6V2"/>
<feature type="domain" description="C-type lectin" evidence="3">
    <location>
        <begin position="132"/>
        <end position="236"/>
    </location>
</feature>